<evidence type="ECO:0000313" key="2">
    <source>
        <dbReference type="EMBL" id="AMW99276.1"/>
    </source>
</evidence>
<keyword evidence="1" id="KW-0472">Membrane</keyword>
<evidence type="ECO:0000256" key="1">
    <source>
        <dbReference type="SAM" id="Phobius"/>
    </source>
</evidence>
<dbReference type="KEGG" id="rst:ATY39_07245"/>
<dbReference type="AlphaFoldDB" id="A0A143HCR8"/>
<organism evidence="2 3">
    <name type="scientific">Rummeliibacillus stabekisii</name>
    <dbReference type="NCBI Taxonomy" id="241244"/>
    <lineage>
        <taxon>Bacteria</taxon>
        <taxon>Bacillati</taxon>
        <taxon>Bacillota</taxon>
        <taxon>Bacilli</taxon>
        <taxon>Bacillales</taxon>
        <taxon>Caryophanaceae</taxon>
        <taxon>Rummeliibacillus</taxon>
    </lineage>
</organism>
<dbReference type="Proteomes" id="UP000076021">
    <property type="component" value="Chromosome"/>
</dbReference>
<feature type="transmembrane region" description="Helical" evidence="1">
    <location>
        <begin position="28"/>
        <end position="47"/>
    </location>
</feature>
<reference evidence="3" key="2">
    <citation type="submission" date="2016-03" db="EMBL/GenBank/DDBJ databases">
        <authorList>
            <person name="Ploux O."/>
        </authorList>
    </citation>
    <scope>NUCLEOTIDE SEQUENCE [LARGE SCALE GENOMIC DNA]</scope>
    <source>
        <strain evidence="3">PP9</strain>
    </source>
</reference>
<feature type="transmembrane region" description="Helical" evidence="1">
    <location>
        <begin position="175"/>
        <end position="192"/>
    </location>
</feature>
<keyword evidence="3" id="KW-1185">Reference proteome</keyword>
<proteinExistence type="predicted"/>
<keyword evidence="1" id="KW-1133">Transmembrane helix</keyword>
<accession>A0A143HCR8</accession>
<name>A0A143HCR8_9BACL</name>
<feature type="transmembrane region" description="Helical" evidence="1">
    <location>
        <begin position="59"/>
        <end position="81"/>
    </location>
</feature>
<evidence type="ECO:0008006" key="4">
    <source>
        <dbReference type="Google" id="ProtNLM"/>
    </source>
</evidence>
<feature type="transmembrane region" description="Helical" evidence="1">
    <location>
        <begin position="110"/>
        <end position="132"/>
    </location>
</feature>
<dbReference type="STRING" id="241244.ATY39_07245"/>
<feature type="transmembrane region" description="Helical" evidence="1">
    <location>
        <begin position="144"/>
        <end position="163"/>
    </location>
</feature>
<dbReference type="EMBL" id="CP014806">
    <property type="protein sequence ID" value="AMW99276.1"/>
    <property type="molecule type" value="Genomic_DNA"/>
</dbReference>
<sequence length="201" mass="23660">MYSAPQLSFSHIFPIGTSTEYQWIKGTLFSLASFTGLEGYLVLRKYVLTEDKIRFKDILIYQLIITLFIAFIIIIVEMFFAKASLPYLTEPVLYILKSIEVTFVKRLDIFFLYMWLAWSIISCSLIVFNIRIVYFQKERKHPKLAMAVLHILLFIGSIGFLNIRSVEFIRDNFPYLYIPITVLLSIIVIWTNKRRDTKCVK</sequence>
<gene>
    <name evidence="2" type="ORF">ATY39_07245</name>
</gene>
<keyword evidence="1" id="KW-0812">Transmembrane</keyword>
<evidence type="ECO:0000313" key="3">
    <source>
        <dbReference type="Proteomes" id="UP000076021"/>
    </source>
</evidence>
<reference evidence="2 3" key="1">
    <citation type="journal article" date="2016" name="Genome Announc.">
        <title>Whole-Genome Sequence of Rummeliibacillus stabekisii Strain PP9 Isolated from Antarctic Soil.</title>
        <authorList>
            <person name="da Mota F.F."/>
            <person name="Vollu R.E."/>
            <person name="Jurelevicius D."/>
            <person name="Seldin L."/>
        </authorList>
    </citation>
    <scope>NUCLEOTIDE SEQUENCE [LARGE SCALE GENOMIC DNA]</scope>
    <source>
        <strain evidence="2 3">PP9</strain>
    </source>
</reference>
<protein>
    <recommendedName>
        <fullName evidence="4">Spore germination protein</fullName>
    </recommendedName>
</protein>